<reference evidence="2" key="1">
    <citation type="submission" date="2016-04" db="EMBL/GenBank/DDBJ databases">
        <authorList>
            <person name="Tabuchi Yagui T.R."/>
        </authorList>
    </citation>
    <scope>NUCLEOTIDE SEQUENCE [LARGE SCALE GENOMIC DNA]</scope>
    <source>
        <strain evidence="2">NIES-26</strain>
    </source>
</reference>
<dbReference type="Pfam" id="PF05860">
    <property type="entry name" value="TPS"/>
    <property type="match status" value="1"/>
</dbReference>
<dbReference type="InterPro" id="IPR012334">
    <property type="entry name" value="Pectin_lyas_fold"/>
</dbReference>
<dbReference type="Gene3D" id="2.160.20.10">
    <property type="entry name" value="Single-stranded right-handed beta-helix, Pectin lyase-like"/>
    <property type="match status" value="2"/>
</dbReference>
<comment type="caution">
    <text evidence="2">The sequence shown here is derived from an EMBL/GenBank/DDBJ whole genome shotgun (WGS) entry which is preliminary data.</text>
</comment>
<dbReference type="InterPro" id="IPR011050">
    <property type="entry name" value="Pectin_lyase_fold/virulence"/>
</dbReference>
<name>A0A367S1G8_9NOSO</name>
<gene>
    <name evidence="2" type="ORF">A6770_35270</name>
</gene>
<dbReference type="AlphaFoldDB" id="A0A367S1G8"/>
<proteinExistence type="predicted"/>
<feature type="domain" description="Filamentous haemagglutinin FhaB/tRNA nuclease CdiA-like TPS" evidence="1">
    <location>
        <begin position="48"/>
        <end position="158"/>
    </location>
</feature>
<evidence type="ECO:0000313" key="2">
    <source>
        <dbReference type="EMBL" id="RCJ42069.1"/>
    </source>
</evidence>
<dbReference type="InterPro" id="IPR008638">
    <property type="entry name" value="FhaB/CdiA-like_TPS"/>
</dbReference>
<sequence>MLNKKSCSWCSQGFLVFGLTLVQLSTGIRGESLVLADIQPDSTLGNEASQLKQGVDINGATGELINGGAVRGENLFHSFLEFNVADRQLVYFSNPTGVENIFTRVIGNNRSQILGKLGVLGNANLFLINPNGILFGQNAQLDINGSFVASTANSLVFDNGFAFSTRNPQVAPLLNINVPLGLQYQGNTGSIQVQGTNLLKPNGKTIALVGGNVSLDGATLRVPAGRVELGGVIEGTVEFSRNNDNLSLSFPESLAKADILLNGTRINVIAGNGGSVALNARNIAIISDSIIFAGIGTGLGSTASQAGDITLDAAEEIKIDGISAILQYLFPRAVGKAGDIKITTQSFFATNGAAINSITLGKGDAGNITITADDNISLDGEGADGLPTAVGNSIFRGAIGNAGNVNITTRALTLTKGARIVSQVSGEGNAGNVMITARDILSLDGEDSSGSPSNISSQVRRGAIGNGGNINITTNSLFATNGGQVSTNLFGQGNAGNVIITADDTVSFNGKGSISPSGASSAVADVGVGQAGNINITSRFLSLTNNAQLDTRTDGQVDAGDINLRVRDRLTIIGTNSGLFANTSFGASGNSGSIVIDPKIMLLRDGAKVVVDNQGTGTGGDVYIQAGLLTLDNGAVISADTASNTGGNIQLQLQDQLLLRRNSIISTNAGTIKAGGNGGNITINTPFIITVSDENNDITANAFTGSGGKIDITAQSIFGLTTRTRADLERLLSTNDPSQFNPRSLPTSDITAISQANPSLNGQIIVNTPDTDPSRGLVTLPTNLVDASGLIAQNCSVGEATTARQQSEFVVTGRGGLPPNPSEPLTSDAIWQDLQPHALLNEKLSSSQQRARISQPPTVIVEAQGWVIDADGDITLVAQAPTATPNNSSLTPVSCPVAQN</sequence>
<keyword evidence="3" id="KW-1185">Reference proteome</keyword>
<evidence type="ECO:0000259" key="1">
    <source>
        <dbReference type="SMART" id="SM00912"/>
    </source>
</evidence>
<dbReference type="Proteomes" id="UP000252107">
    <property type="component" value="Unassembled WGS sequence"/>
</dbReference>
<dbReference type="SUPFAM" id="SSF51126">
    <property type="entry name" value="Pectin lyase-like"/>
    <property type="match status" value="3"/>
</dbReference>
<accession>A0A367S1G8</accession>
<evidence type="ECO:0000313" key="3">
    <source>
        <dbReference type="Proteomes" id="UP000252107"/>
    </source>
</evidence>
<dbReference type="SMART" id="SM00912">
    <property type="entry name" value="Haemagg_act"/>
    <property type="match status" value="1"/>
</dbReference>
<dbReference type="NCBIfam" id="TIGR01901">
    <property type="entry name" value="adhes_NPXG"/>
    <property type="match status" value="1"/>
</dbReference>
<organism evidence="2 3">
    <name type="scientific">Nostoc minutum NIES-26</name>
    <dbReference type="NCBI Taxonomy" id="1844469"/>
    <lineage>
        <taxon>Bacteria</taxon>
        <taxon>Bacillati</taxon>
        <taxon>Cyanobacteriota</taxon>
        <taxon>Cyanophyceae</taxon>
        <taxon>Nostocales</taxon>
        <taxon>Nostocaceae</taxon>
        <taxon>Nostoc</taxon>
    </lineage>
</organism>
<dbReference type="EMBL" id="LXQD01000013">
    <property type="protein sequence ID" value="RCJ42069.1"/>
    <property type="molecule type" value="Genomic_DNA"/>
</dbReference>
<protein>
    <recommendedName>
        <fullName evidence="1">Filamentous haemagglutinin FhaB/tRNA nuclease CdiA-like TPS domain-containing protein</fullName>
    </recommendedName>
</protein>